<accession>A0A7M1S5T0</accession>
<feature type="transmembrane region" description="Helical" evidence="1">
    <location>
        <begin position="96"/>
        <end position="124"/>
    </location>
</feature>
<feature type="transmembrane region" description="Helical" evidence="1">
    <location>
        <begin position="53"/>
        <end position="76"/>
    </location>
</feature>
<dbReference type="EMBL" id="CP063164">
    <property type="protein sequence ID" value="QOR62718.1"/>
    <property type="molecule type" value="Genomic_DNA"/>
</dbReference>
<keyword evidence="3" id="KW-1185">Reference proteome</keyword>
<dbReference type="AlphaFoldDB" id="A0A7M1S5T0"/>
<evidence type="ECO:0000256" key="1">
    <source>
        <dbReference type="SAM" id="Phobius"/>
    </source>
</evidence>
<evidence type="ECO:0000313" key="3">
    <source>
        <dbReference type="Proteomes" id="UP000595074"/>
    </source>
</evidence>
<organism evidence="2 3">
    <name type="scientific">Sulfurovum indicum</name>
    <dbReference type="NCBI Taxonomy" id="2779528"/>
    <lineage>
        <taxon>Bacteria</taxon>
        <taxon>Pseudomonadati</taxon>
        <taxon>Campylobacterota</taxon>
        <taxon>Epsilonproteobacteria</taxon>
        <taxon>Campylobacterales</taxon>
        <taxon>Sulfurovaceae</taxon>
        <taxon>Sulfurovum</taxon>
    </lineage>
</organism>
<dbReference type="RefSeq" id="WP_197549537.1">
    <property type="nucleotide sequence ID" value="NZ_CP063164.1"/>
</dbReference>
<protein>
    <submittedName>
        <fullName evidence="2">Uncharacterized protein</fullName>
    </submittedName>
</protein>
<dbReference type="KEGG" id="sinu:IMZ28_04405"/>
<keyword evidence="1" id="KW-0812">Transmembrane</keyword>
<gene>
    <name evidence="2" type="ORF">IMZ28_04405</name>
</gene>
<dbReference type="Proteomes" id="UP000595074">
    <property type="component" value="Chromosome"/>
</dbReference>
<reference evidence="2 3" key="1">
    <citation type="submission" date="2020-10" db="EMBL/GenBank/DDBJ databases">
        <title>The genome of sulfurovum sp.</title>
        <authorList>
            <person name="Xie S."/>
            <person name="Shao Z."/>
            <person name="Jiang L."/>
        </authorList>
    </citation>
    <scope>NUCLEOTIDE SEQUENCE [LARGE SCALE GENOMIC DNA]</scope>
    <source>
        <strain evidence="2 3">ST-419</strain>
    </source>
</reference>
<sequence length="140" mass="16190">MDPIEEVGKEIDYGKVVQRKKKAKRTISHVSYTQQQVDLKKTPILFFPEGKEVLFLGIYFVTLPYITGLLFLFFYISEGKAAVFGSLTVGSDANLFLVWMIGYEILAAVILLWIIKSAIVFTLYNTKTPQKNRHRRTYRF</sequence>
<keyword evidence="1" id="KW-1133">Transmembrane helix</keyword>
<keyword evidence="1" id="KW-0472">Membrane</keyword>
<evidence type="ECO:0000313" key="2">
    <source>
        <dbReference type="EMBL" id="QOR62718.1"/>
    </source>
</evidence>
<name>A0A7M1S5T0_9BACT</name>
<proteinExistence type="predicted"/>